<evidence type="ECO:0000313" key="1">
    <source>
        <dbReference type="EMBL" id="KAK2999219.1"/>
    </source>
</evidence>
<dbReference type="Proteomes" id="UP001188597">
    <property type="component" value="Unassembled WGS sequence"/>
</dbReference>
<dbReference type="EMBL" id="JAVXUP010003359">
    <property type="protein sequence ID" value="KAK2999219.1"/>
    <property type="molecule type" value="Genomic_DNA"/>
</dbReference>
<proteinExistence type="predicted"/>
<dbReference type="AlphaFoldDB" id="A0AA89ACW6"/>
<organism evidence="1 2">
    <name type="scientific">Escallonia herrerae</name>
    <dbReference type="NCBI Taxonomy" id="1293975"/>
    <lineage>
        <taxon>Eukaryota</taxon>
        <taxon>Viridiplantae</taxon>
        <taxon>Streptophyta</taxon>
        <taxon>Embryophyta</taxon>
        <taxon>Tracheophyta</taxon>
        <taxon>Spermatophyta</taxon>
        <taxon>Magnoliopsida</taxon>
        <taxon>eudicotyledons</taxon>
        <taxon>Gunneridae</taxon>
        <taxon>Pentapetalae</taxon>
        <taxon>asterids</taxon>
        <taxon>campanulids</taxon>
        <taxon>Escalloniales</taxon>
        <taxon>Escalloniaceae</taxon>
        <taxon>Escallonia</taxon>
    </lineage>
</organism>
<gene>
    <name evidence="1" type="ORF">RJ639_023605</name>
</gene>
<evidence type="ECO:0000313" key="2">
    <source>
        <dbReference type="Proteomes" id="UP001188597"/>
    </source>
</evidence>
<keyword evidence="2" id="KW-1185">Reference proteome</keyword>
<sequence length="130" mass="14098">MNLIGTSGMDWASSGEVLCDVLLFQDMLLFELYGREANVKLVAKELFPLHNVGPQKCLAFSVDGSRLATGGVDEKIELCRFSKDGTKPFLFCTVQKAEEAPAIKPEMGGRLDLARGSGTAQPLDHDAVRP</sequence>
<comment type="caution">
    <text evidence="1">The sequence shown here is derived from an EMBL/GenBank/DDBJ whole genome shotgun (WGS) entry which is preliminary data.</text>
</comment>
<accession>A0AA89ACW6</accession>
<name>A0AA89ACW6_9ASTE</name>
<reference evidence="1" key="1">
    <citation type="submission" date="2022-12" db="EMBL/GenBank/DDBJ databases">
        <title>Draft genome assemblies for two species of Escallonia (Escalloniales).</title>
        <authorList>
            <person name="Chanderbali A."/>
            <person name="Dervinis C."/>
            <person name="Anghel I."/>
            <person name="Soltis D."/>
            <person name="Soltis P."/>
            <person name="Zapata F."/>
        </authorList>
    </citation>
    <scope>NUCLEOTIDE SEQUENCE</scope>
    <source>
        <strain evidence="1">UCBG64.0493</strain>
        <tissue evidence="1">Leaf</tissue>
    </source>
</reference>
<protein>
    <submittedName>
        <fullName evidence="1">Uncharacterized protein</fullName>
    </submittedName>
</protein>